<sequence length="105" mass="10770">MKVSTSFSGSLKNDDSPLMSKPAKAVPTRPKYGSSATSSATGASLTCVTVSEKLSSAKAVPSLARTVTVKTPSPRAARLPERTPSVIVRPPFGTTAPAAFFTSSV</sequence>
<evidence type="ECO:0000256" key="1">
    <source>
        <dbReference type="SAM" id="MobiDB-lite"/>
    </source>
</evidence>
<comment type="caution">
    <text evidence="2">The sequence shown here is derived from an EMBL/GenBank/DDBJ whole genome shotgun (WGS) entry which is preliminary data.</text>
</comment>
<name>A0A1S1P6G0_METEX</name>
<proteinExistence type="predicted"/>
<evidence type="ECO:0000313" key="3">
    <source>
        <dbReference type="Proteomes" id="UP000180215"/>
    </source>
</evidence>
<reference evidence="2 3" key="1">
    <citation type="submission" date="2016-10" db="EMBL/GenBank/DDBJ databases">
        <title>Draft genome sequence of Methylobacterium extorquens CP3, a seed endophyte of Crotalaria pumila with plant growth-promoting and metal tolerance properties.</title>
        <authorList>
            <person name="Sanchez-Lopez A.S."/>
            <person name="Van Hamme J.D."/>
            <person name="Thijs S."/>
            <person name="Mcammond B.M."/>
            <person name="Stevens V."/>
            <person name="Gonzalez-Chavez M.D.C."/>
            <person name="Vangronsveld J."/>
        </authorList>
    </citation>
    <scope>NUCLEOTIDE SEQUENCE [LARGE SCALE GENOMIC DNA]</scope>
    <source>
        <strain evidence="2 3">CP3</strain>
    </source>
</reference>
<dbReference type="AlphaFoldDB" id="A0A1S1P6G0"/>
<dbReference type="Proteomes" id="UP000180215">
    <property type="component" value="Unassembled WGS sequence"/>
</dbReference>
<gene>
    <name evidence="2" type="ORF">BK022_10420</name>
</gene>
<organism evidence="2 3">
    <name type="scientific">Methylorubrum extorquens</name>
    <name type="common">Methylobacterium dichloromethanicum</name>
    <name type="synonym">Methylobacterium extorquens</name>
    <dbReference type="NCBI Taxonomy" id="408"/>
    <lineage>
        <taxon>Bacteria</taxon>
        <taxon>Pseudomonadati</taxon>
        <taxon>Pseudomonadota</taxon>
        <taxon>Alphaproteobacteria</taxon>
        <taxon>Hyphomicrobiales</taxon>
        <taxon>Methylobacteriaceae</taxon>
        <taxon>Methylorubrum</taxon>
    </lineage>
</organism>
<feature type="compositionally biased region" description="Polar residues" evidence="1">
    <location>
        <begin position="1"/>
        <end position="11"/>
    </location>
</feature>
<protein>
    <submittedName>
        <fullName evidence="2">Uncharacterized protein</fullName>
    </submittedName>
</protein>
<feature type="region of interest" description="Disordered" evidence="1">
    <location>
        <begin position="1"/>
        <end position="40"/>
    </location>
</feature>
<accession>A0A1S1P6G0</accession>
<evidence type="ECO:0000313" key="2">
    <source>
        <dbReference type="EMBL" id="OHV16696.1"/>
    </source>
</evidence>
<dbReference type="EMBL" id="MNAO01000099">
    <property type="protein sequence ID" value="OHV16696.1"/>
    <property type="molecule type" value="Genomic_DNA"/>
</dbReference>